<reference evidence="10 11" key="1">
    <citation type="submission" date="2015-03" db="EMBL/GenBank/DDBJ databases">
        <title>Draft Genome Sequence of Burkholderia andropogonis type strain ICMP2807, isolated from Sorghum bicolor.</title>
        <authorList>
            <person name="Lopes-Santos L."/>
            <person name="Castro D.B."/>
            <person name="Ottoboni L.M."/>
            <person name="Park D."/>
            <person name="Weirc B.S."/>
            <person name="Destefano S.A."/>
        </authorList>
    </citation>
    <scope>NUCLEOTIDE SEQUENCE [LARGE SCALE GENOMIC DNA]</scope>
    <source>
        <strain evidence="10 11">ICMP2807</strain>
    </source>
</reference>
<sequence length="105" mass="11224">MADTSVKLALGRAKVNEDLRVLAADTQELLRLTASASGEQIDALRARLTEQLRYLRERAREQQEVSVAKCAGAAASADEFVRSSPWQALGMAVAGGIVLGALLTR</sequence>
<comment type="caution">
    <text evidence="10">The sequence shown here is derived from an EMBL/GenBank/DDBJ whole genome shotgun (WGS) entry which is preliminary data.</text>
</comment>
<evidence type="ECO:0000259" key="8">
    <source>
        <dbReference type="Pfam" id="PF05957"/>
    </source>
</evidence>
<accession>A0A0F5K172</accession>
<dbReference type="EMBL" id="LAQU01000007">
    <property type="protein sequence ID" value="KKB63871.1"/>
    <property type="molecule type" value="Genomic_DNA"/>
</dbReference>
<comment type="subcellular location">
    <subcellularLocation>
        <location evidence="1">Cell inner membrane</location>
        <topology evidence="1">Single-pass membrane protein</topology>
    </subcellularLocation>
</comment>
<dbReference type="GO" id="GO:0005886">
    <property type="term" value="C:plasma membrane"/>
    <property type="evidence" value="ECO:0007669"/>
    <property type="project" value="UniProtKB-SubCell"/>
</dbReference>
<dbReference type="PANTHER" id="PTHR35893">
    <property type="entry name" value="INNER MEMBRANE PROTEIN-RELATED"/>
    <property type="match status" value="1"/>
</dbReference>
<dbReference type="InterPro" id="IPR043605">
    <property type="entry name" value="DUF883_C"/>
</dbReference>
<keyword evidence="11" id="KW-1185">Reference proteome</keyword>
<proteinExistence type="inferred from homology"/>
<dbReference type="OrthoDB" id="9181874at2"/>
<comment type="similarity">
    <text evidence="2">Belongs to the ElaB/YgaM/YqjD family.</text>
</comment>
<feature type="domain" description="DUF883" evidence="8">
    <location>
        <begin position="15"/>
        <end position="64"/>
    </location>
</feature>
<dbReference type="InterPro" id="IPR010279">
    <property type="entry name" value="YqjD/ElaB"/>
</dbReference>
<dbReference type="PATRIC" id="fig|28092.6.peg.2228"/>
<name>A0A0F5K172_9BURK</name>
<keyword evidence="4" id="KW-0997">Cell inner membrane</keyword>
<evidence type="ECO:0000313" key="11">
    <source>
        <dbReference type="Proteomes" id="UP000033618"/>
    </source>
</evidence>
<keyword evidence="7" id="KW-0472">Membrane</keyword>
<organism evidence="10 11">
    <name type="scientific">Robbsia andropogonis</name>
    <dbReference type="NCBI Taxonomy" id="28092"/>
    <lineage>
        <taxon>Bacteria</taxon>
        <taxon>Pseudomonadati</taxon>
        <taxon>Pseudomonadota</taxon>
        <taxon>Betaproteobacteria</taxon>
        <taxon>Burkholderiales</taxon>
        <taxon>Burkholderiaceae</taxon>
        <taxon>Robbsia</taxon>
    </lineage>
</organism>
<evidence type="ECO:0000256" key="1">
    <source>
        <dbReference type="ARBA" id="ARBA00004377"/>
    </source>
</evidence>
<evidence type="ECO:0008006" key="12">
    <source>
        <dbReference type="Google" id="ProtNLM"/>
    </source>
</evidence>
<evidence type="ECO:0000256" key="5">
    <source>
        <dbReference type="ARBA" id="ARBA00022692"/>
    </source>
</evidence>
<dbReference type="Pfam" id="PF19029">
    <property type="entry name" value="DUF883_C"/>
    <property type="match status" value="1"/>
</dbReference>
<feature type="domain" description="DUF883" evidence="9">
    <location>
        <begin position="77"/>
        <end position="105"/>
    </location>
</feature>
<evidence type="ECO:0000256" key="6">
    <source>
        <dbReference type="ARBA" id="ARBA00022989"/>
    </source>
</evidence>
<evidence type="ECO:0000256" key="2">
    <source>
        <dbReference type="ARBA" id="ARBA00010423"/>
    </source>
</evidence>
<evidence type="ECO:0000256" key="4">
    <source>
        <dbReference type="ARBA" id="ARBA00022519"/>
    </source>
</evidence>
<dbReference type="Pfam" id="PF05957">
    <property type="entry name" value="DUF883"/>
    <property type="match status" value="1"/>
</dbReference>
<keyword evidence="6" id="KW-1133">Transmembrane helix</keyword>
<dbReference type="PANTHER" id="PTHR35893:SF3">
    <property type="entry name" value="INNER MEMBRANE PROTEIN"/>
    <property type="match status" value="1"/>
</dbReference>
<dbReference type="STRING" id="28092.WM40_09470"/>
<dbReference type="InterPro" id="IPR043604">
    <property type="entry name" value="DUF883_N"/>
</dbReference>
<evidence type="ECO:0000256" key="7">
    <source>
        <dbReference type="ARBA" id="ARBA00023136"/>
    </source>
</evidence>
<evidence type="ECO:0000259" key="9">
    <source>
        <dbReference type="Pfam" id="PF19029"/>
    </source>
</evidence>
<dbReference type="GO" id="GO:0043022">
    <property type="term" value="F:ribosome binding"/>
    <property type="evidence" value="ECO:0007669"/>
    <property type="project" value="InterPro"/>
</dbReference>
<dbReference type="RefSeq" id="WP_024902064.1">
    <property type="nucleotide sequence ID" value="NZ_CADFGU010000001.1"/>
</dbReference>
<gene>
    <name evidence="10" type="ORF">WM40_09470</name>
</gene>
<keyword evidence="5" id="KW-0812">Transmembrane</keyword>
<dbReference type="AlphaFoldDB" id="A0A0F5K172"/>
<evidence type="ECO:0000313" key="10">
    <source>
        <dbReference type="EMBL" id="KKB63871.1"/>
    </source>
</evidence>
<dbReference type="Proteomes" id="UP000033618">
    <property type="component" value="Unassembled WGS sequence"/>
</dbReference>
<keyword evidence="3" id="KW-1003">Cell membrane</keyword>
<evidence type="ECO:0000256" key="3">
    <source>
        <dbReference type="ARBA" id="ARBA00022475"/>
    </source>
</evidence>
<protein>
    <recommendedName>
        <fullName evidence="12">DUF883 domain-containing protein</fullName>
    </recommendedName>
</protein>